<dbReference type="InterPro" id="IPR045340">
    <property type="entry name" value="DUF6533"/>
</dbReference>
<dbReference type="RefSeq" id="XP_041296666.1">
    <property type="nucleotide sequence ID" value="XM_041436152.1"/>
</dbReference>
<name>A0A9P7JXS1_9AGAM</name>
<feature type="transmembrane region" description="Helical" evidence="1">
    <location>
        <begin position="52"/>
        <end position="75"/>
    </location>
</feature>
<evidence type="ECO:0000256" key="1">
    <source>
        <dbReference type="SAM" id="Phobius"/>
    </source>
</evidence>
<keyword evidence="1" id="KW-1133">Transmembrane helix</keyword>
<dbReference type="Proteomes" id="UP000823399">
    <property type="component" value="Unassembled WGS sequence"/>
</dbReference>
<evidence type="ECO:0000259" key="2">
    <source>
        <dbReference type="Pfam" id="PF20151"/>
    </source>
</evidence>
<dbReference type="EMBL" id="JABBWM010000009">
    <property type="protein sequence ID" value="KAG2114718.1"/>
    <property type="molecule type" value="Genomic_DNA"/>
</dbReference>
<evidence type="ECO:0000313" key="4">
    <source>
        <dbReference type="Proteomes" id="UP000823399"/>
    </source>
</evidence>
<feature type="domain" description="DUF6533" evidence="2">
    <location>
        <begin position="18"/>
        <end position="60"/>
    </location>
</feature>
<accession>A0A9P7JXS1</accession>
<proteinExistence type="predicted"/>
<dbReference type="GeneID" id="64698411"/>
<dbReference type="OrthoDB" id="2684609at2759"/>
<protein>
    <recommendedName>
        <fullName evidence="2">DUF6533 domain-containing protein</fullName>
    </recommendedName>
</protein>
<gene>
    <name evidence="3" type="ORF">F5147DRAFT_677718</name>
</gene>
<organism evidence="3 4">
    <name type="scientific">Suillus discolor</name>
    <dbReference type="NCBI Taxonomy" id="1912936"/>
    <lineage>
        <taxon>Eukaryota</taxon>
        <taxon>Fungi</taxon>
        <taxon>Dikarya</taxon>
        <taxon>Basidiomycota</taxon>
        <taxon>Agaricomycotina</taxon>
        <taxon>Agaricomycetes</taxon>
        <taxon>Agaricomycetidae</taxon>
        <taxon>Boletales</taxon>
        <taxon>Suillineae</taxon>
        <taxon>Suillaceae</taxon>
        <taxon>Suillus</taxon>
    </lineage>
</organism>
<comment type="caution">
    <text evidence="3">The sequence shown here is derived from an EMBL/GenBank/DDBJ whole genome shotgun (WGS) entry which is preliminary data.</text>
</comment>
<reference evidence="3" key="1">
    <citation type="journal article" date="2020" name="New Phytol.">
        <title>Comparative genomics reveals dynamic genome evolution in host specialist ectomycorrhizal fungi.</title>
        <authorList>
            <person name="Lofgren L.A."/>
            <person name="Nguyen N.H."/>
            <person name="Vilgalys R."/>
            <person name="Ruytinx J."/>
            <person name="Liao H.L."/>
            <person name="Branco S."/>
            <person name="Kuo A."/>
            <person name="LaButti K."/>
            <person name="Lipzen A."/>
            <person name="Andreopoulos W."/>
            <person name="Pangilinan J."/>
            <person name="Riley R."/>
            <person name="Hundley H."/>
            <person name="Na H."/>
            <person name="Barry K."/>
            <person name="Grigoriev I.V."/>
            <person name="Stajich J.E."/>
            <person name="Kennedy P.G."/>
        </authorList>
    </citation>
    <scope>NUCLEOTIDE SEQUENCE</scope>
    <source>
        <strain evidence="3">FC423</strain>
    </source>
</reference>
<dbReference type="AlphaFoldDB" id="A0A9P7JXS1"/>
<keyword evidence="1" id="KW-0812">Transmembrane</keyword>
<dbReference type="Pfam" id="PF20151">
    <property type="entry name" value="DUF6533"/>
    <property type="match status" value="1"/>
</dbReference>
<keyword evidence="1" id="KW-0472">Membrane</keyword>
<keyword evidence="4" id="KW-1185">Reference proteome</keyword>
<sequence>MSGLEESLYALDWNNNISVAIITLVSYEYMLQFEKEVTFVWQREWSIMTYMYLAVRYFGISVSMTCACWGGLFYIPETPCECISY</sequence>
<evidence type="ECO:0000313" key="3">
    <source>
        <dbReference type="EMBL" id="KAG2114718.1"/>
    </source>
</evidence>